<accession>A0A2P8E542</accession>
<dbReference type="Pfam" id="PF00528">
    <property type="entry name" value="BPD_transp_1"/>
    <property type="match status" value="1"/>
</dbReference>
<dbReference type="PANTHER" id="PTHR30193:SF41">
    <property type="entry name" value="DIACETYLCHITOBIOSE UPTAKE SYSTEM PERMEASE PROTEIN NGCF"/>
    <property type="match status" value="1"/>
</dbReference>
<comment type="caution">
    <text evidence="9">The sequence shown here is derived from an EMBL/GenBank/DDBJ whole genome shotgun (WGS) entry which is preliminary data.</text>
</comment>
<keyword evidence="4 7" id="KW-0812">Transmembrane</keyword>
<feature type="domain" description="ABC transmembrane type-1" evidence="8">
    <location>
        <begin position="85"/>
        <end position="298"/>
    </location>
</feature>
<dbReference type="Gene3D" id="1.10.3720.10">
    <property type="entry name" value="MetI-like"/>
    <property type="match status" value="1"/>
</dbReference>
<evidence type="ECO:0000256" key="3">
    <source>
        <dbReference type="ARBA" id="ARBA00022475"/>
    </source>
</evidence>
<organism evidence="9 10">
    <name type="scientific">Haloactinopolyspora alba</name>
    <dbReference type="NCBI Taxonomy" id="648780"/>
    <lineage>
        <taxon>Bacteria</taxon>
        <taxon>Bacillati</taxon>
        <taxon>Actinomycetota</taxon>
        <taxon>Actinomycetes</taxon>
        <taxon>Jiangellales</taxon>
        <taxon>Jiangellaceae</taxon>
        <taxon>Haloactinopolyspora</taxon>
    </lineage>
</organism>
<evidence type="ECO:0000259" key="8">
    <source>
        <dbReference type="PROSITE" id="PS50928"/>
    </source>
</evidence>
<evidence type="ECO:0000256" key="2">
    <source>
        <dbReference type="ARBA" id="ARBA00022448"/>
    </source>
</evidence>
<keyword evidence="5 7" id="KW-1133">Transmembrane helix</keyword>
<feature type="transmembrane region" description="Helical" evidence="7">
    <location>
        <begin position="25"/>
        <end position="56"/>
    </location>
</feature>
<proteinExistence type="inferred from homology"/>
<comment type="similarity">
    <text evidence="7">Belongs to the binding-protein-dependent transport system permease family.</text>
</comment>
<keyword evidence="2 7" id="KW-0813">Transport</keyword>
<dbReference type="GO" id="GO:0055085">
    <property type="term" value="P:transmembrane transport"/>
    <property type="evidence" value="ECO:0007669"/>
    <property type="project" value="InterPro"/>
</dbReference>
<dbReference type="InterPro" id="IPR035906">
    <property type="entry name" value="MetI-like_sf"/>
</dbReference>
<dbReference type="PROSITE" id="PS50928">
    <property type="entry name" value="ABC_TM1"/>
    <property type="match status" value="1"/>
</dbReference>
<feature type="transmembrane region" description="Helical" evidence="7">
    <location>
        <begin position="170"/>
        <end position="193"/>
    </location>
</feature>
<evidence type="ECO:0000313" key="10">
    <source>
        <dbReference type="Proteomes" id="UP000243528"/>
    </source>
</evidence>
<dbReference type="PANTHER" id="PTHR30193">
    <property type="entry name" value="ABC TRANSPORTER PERMEASE PROTEIN"/>
    <property type="match status" value="1"/>
</dbReference>
<dbReference type="Proteomes" id="UP000243528">
    <property type="component" value="Unassembled WGS sequence"/>
</dbReference>
<evidence type="ECO:0000256" key="1">
    <source>
        <dbReference type="ARBA" id="ARBA00004651"/>
    </source>
</evidence>
<evidence type="ECO:0000256" key="4">
    <source>
        <dbReference type="ARBA" id="ARBA00022692"/>
    </source>
</evidence>
<dbReference type="CDD" id="cd06261">
    <property type="entry name" value="TM_PBP2"/>
    <property type="match status" value="1"/>
</dbReference>
<evidence type="ECO:0000256" key="5">
    <source>
        <dbReference type="ARBA" id="ARBA00022989"/>
    </source>
</evidence>
<comment type="subcellular location">
    <subcellularLocation>
        <location evidence="1 7">Cell membrane</location>
        <topology evidence="1 7">Multi-pass membrane protein</topology>
    </subcellularLocation>
</comment>
<evidence type="ECO:0000313" key="9">
    <source>
        <dbReference type="EMBL" id="PSL04547.1"/>
    </source>
</evidence>
<keyword evidence="6 7" id="KW-0472">Membrane</keyword>
<feature type="transmembrane region" description="Helical" evidence="7">
    <location>
        <begin position="225"/>
        <end position="245"/>
    </location>
</feature>
<feature type="transmembrane region" description="Helical" evidence="7">
    <location>
        <begin position="122"/>
        <end position="142"/>
    </location>
</feature>
<dbReference type="OrthoDB" id="9804439at2"/>
<dbReference type="AlphaFoldDB" id="A0A2P8E542"/>
<gene>
    <name evidence="9" type="ORF">CLV30_10510</name>
</gene>
<feature type="transmembrane region" description="Helical" evidence="7">
    <location>
        <begin position="85"/>
        <end position="110"/>
    </location>
</feature>
<name>A0A2P8E542_9ACTN</name>
<dbReference type="SUPFAM" id="SSF161098">
    <property type="entry name" value="MetI-like"/>
    <property type="match status" value="1"/>
</dbReference>
<dbReference type="GO" id="GO:0005886">
    <property type="term" value="C:plasma membrane"/>
    <property type="evidence" value="ECO:0007669"/>
    <property type="project" value="UniProtKB-SubCell"/>
</dbReference>
<keyword evidence="10" id="KW-1185">Reference proteome</keyword>
<keyword evidence="3" id="KW-1003">Cell membrane</keyword>
<feature type="transmembrane region" description="Helical" evidence="7">
    <location>
        <begin position="277"/>
        <end position="298"/>
    </location>
</feature>
<dbReference type="EMBL" id="PYGE01000005">
    <property type="protein sequence ID" value="PSL04547.1"/>
    <property type="molecule type" value="Genomic_DNA"/>
</dbReference>
<evidence type="ECO:0000256" key="6">
    <source>
        <dbReference type="ARBA" id="ARBA00023136"/>
    </source>
</evidence>
<protein>
    <submittedName>
        <fullName evidence="9">Carbohydrate ABC transporter membrane protein 1 (CUT1 family)</fullName>
    </submittedName>
</protein>
<reference evidence="9 10" key="1">
    <citation type="submission" date="2018-03" db="EMBL/GenBank/DDBJ databases">
        <title>Genomic Encyclopedia of Archaeal and Bacterial Type Strains, Phase II (KMG-II): from individual species to whole genera.</title>
        <authorList>
            <person name="Goeker M."/>
        </authorList>
    </citation>
    <scope>NUCLEOTIDE SEQUENCE [LARGE SCALE GENOMIC DNA]</scope>
    <source>
        <strain evidence="9 10">DSM 45211</strain>
    </source>
</reference>
<evidence type="ECO:0000256" key="7">
    <source>
        <dbReference type="RuleBase" id="RU363032"/>
    </source>
</evidence>
<dbReference type="InterPro" id="IPR000515">
    <property type="entry name" value="MetI-like"/>
</dbReference>
<sequence length="310" mass="33762">MPSVTKRRERGPRARSGTTYRRHDSAVAVAFLSPAMIGFTVFAVLPVLGGLALGLFDWDLFSTPRYVGARNFVRLFSDPTMWQSLFVTLQFLLLGVIPTVLLGFMLAVLVNSKLPAVPALRLLFFVPMIASSAVTALVWAMLYNERQGFVNQALGVIGVDGPNWLSDTFWALPALVIVMIWSALPLVIILYLAGLQRVPDDIYAAASLDGAGPWRQLWSMTWPSVWPTTALVLALQAIGFLSGSFEMALLLTDGGPLGTTQSLALYAYRVAFNDLNFGYASALSMFQLVVFAAIVGIVQGVRRTLRKGGL</sequence>
<dbReference type="InterPro" id="IPR051393">
    <property type="entry name" value="ABC_transporter_permease"/>
</dbReference>